<evidence type="ECO:0000256" key="4">
    <source>
        <dbReference type="ARBA" id="ARBA00022801"/>
    </source>
</evidence>
<dbReference type="InterPro" id="IPR034197">
    <property type="entry name" value="Peptidases_S8_3"/>
</dbReference>
<reference evidence="15" key="1">
    <citation type="journal article" date="2016" name="Nature">
        <title>The genome of the seagrass Zostera marina reveals angiosperm adaptation to the sea.</title>
        <authorList>
            <person name="Olsen J.L."/>
            <person name="Rouze P."/>
            <person name="Verhelst B."/>
            <person name="Lin Y.-C."/>
            <person name="Bayer T."/>
            <person name="Collen J."/>
            <person name="Dattolo E."/>
            <person name="De Paoli E."/>
            <person name="Dittami S."/>
            <person name="Maumus F."/>
            <person name="Michel G."/>
            <person name="Kersting A."/>
            <person name="Lauritano C."/>
            <person name="Lohaus R."/>
            <person name="Toepel M."/>
            <person name="Tonon T."/>
            <person name="Vanneste K."/>
            <person name="Amirebrahimi M."/>
            <person name="Brakel J."/>
            <person name="Bostroem C."/>
            <person name="Chovatia M."/>
            <person name="Grimwood J."/>
            <person name="Jenkins J.W."/>
            <person name="Jueterbock A."/>
            <person name="Mraz A."/>
            <person name="Stam W.T."/>
            <person name="Tice H."/>
            <person name="Bornberg-Bauer E."/>
            <person name="Green P.J."/>
            <person name="Pearson G.A."/>
            <person name="Procaccini G."/>
            <person name="Duarte C.M."/>
            <person name="Schmutz J."/>
            <person name="Reusch T.B.H."/>
            <person name="Van de Peer Y."/>
        </authorList>
    </citation>
    <scope>NUCLEOTIDE SEQUENCE [LARGE SCALE GENOMIC DNA]</scope>
    <source>
        <strain evidence="15">cv. Finnish</strain>
    </source>
</reference>
<dbReference type="GO" id="GO:0004252">
    <property type="term" value="F:serine-type endopeptidase activity"/>
    <property type="evidence" value="ECO:0000318"/>
    <property type="project" value="GO_Central"/>
</dbReference>
<keyword evidence="4 7" id="KW-0378">Hydrolase</keyword>
<comment type="caution">
    <text evidence="14">The sequence shown here is derived from an EMBL/GenBank/DDBJ whole genome shotgun (WGS) entry which is preliminary data.</text>
</comment>
<sequence>MAGSISRLVQLQYHFFISCSLLFYCTATDTPHPYVVYMGSTGSTPPRTPENSGTSSDLELLASIIPSENKDRVFVIQSYSHTFKGFSAMLSGEEASRLSRHPGVVSVFPDRYLPLHTTRSWDFLDVQSGLRGSKWSRLPVSSDVIIGIVDTGIWPESDSFRDTGMSAVPSRWKGVCMEGPDFNKSDCNRKLIGARFYETGEDAIRRHSTAGSSPRDTVGHGTHTASTAGGLPVPGANYYGLAKGTAKGGFPSSRLAMYKACSVAGCLSSNILKAIDDAVSDGVDVISISVGMTSFFQPDFLSDPISIGAFHANEKGILVACSAGNDGPEPFTVVNSAPWIITVAASTIDRNFESDVVLGNGVIIKGSGINLSNLTRSKTYSLVSGEDVAEKFTPAYEARNCYPGSLDQEKTAGKILVCVDSEPTVSHRVKKLVAQSSGAVGLIIVDDIEKGASMFNSGTFPFSEVSSSAGNQIFKYLNSTRNPSASIVETTDAVKLKVAPAVAIFSARGPGGLTESILKPDIMAPGVAILAASIPTIIDHGNIPVGEKPSLFAIKSGTSMASPHVAGAAAFVKSVRPQWSPSMIKSALMTTATTRNNHGKTIRSHSGVNATWHEMGSGEINPLGALNPGLVYQTSTLDYLQFLCYHGYKQKTIRSVSGVNSFACPTPSSSFFSTGSSSNLLQDFITSINYPSISIARLDTNRLGARKVISRTATNVGRTDSTYRVSVDAPEEIQVKVVPEKLIFSRMNRTASFEVSFQASSGADIGYRFGSLVWTDGVHLVRMVFAVNLI</sequence>
<comment type="similarity">
    <text evidence="1 7">Belongs to the peptidase S8 family.</text>
</comment>
<dbReference type="InterPro" id="IPR045051">
    <property type="entry name" value="SBT"/>
</dbReference>
<gene>
    <name evidence="14" type="ORF">ZOSMA_58G00010</name>
</gene>
<dbReference type="AlphaFoldDB" id="A0A0K9NX60"/>
<dbReference type="GO" id="GO:0006508">
    <property type="term" value="P:proteolysis"/>
    <property type="evidence" value="ECO:0007669"/>
    <property type="project" value="UniProtKB-KW"/>
</dbReference>
<keyword evidence="3 9" id="KW-0732">Signal</keyword>
<name>A0A0K9NX60_ZOSMR</name>
<dbReference type="PRINTS" id="PR00723">
    <property type="entry name" value="SUBTILISIN"/>
</dbReference>
<keyword evidence="2 7" id="KW-0645">Protease</keyword>
<dbReference type="Gene3D" id="2.60.40.2310">
    <property type="match status" value="1"/>
</dbReference>
<dbReference type="Proteomes" id="UP000036987">
    <property type="component" value="Unassembled WGS sequence"/>
</dbReference>
<feature type="domain" description="Peptidase S8/S53" evidence="10">
    <location>
        <begin position="142"/>
        <end position="598"/>
    </location>
</feature>
<feature type="domain" description="PA" evidence="11">
    <location>
        <begin position="397"/>
        <end position="473"/>
    </location>
</feature>
<dbReference type="GO" id="GO:0005576">
    <property type="term" value="C:extracellular region"/>
    <property type="evidence" value="ECO:0000318"/>
    <property type="project" value="GO_Central"/>
</dbReference>
<evidence type="ECO:0000313" key="14">
    <source>
        <dbReference type="EMBL" id="KMZ60545.1"/>
    </source>
</evidence>
<dbReference type="FunFam" id="3.40.50.200:FF:000006">
    <property type="entry name" value="Subtilisin-like protease SBT1.5"/>
    <property type="match status" value="1"/>
</dbReference>
<dbReference type="PROSITE" id="PS51257">
    <property type="entry name" value="PROKAR_LIPOPROTEIN"/>
    <property type="match status" value="1"/>
</dbReference>
<evidence type="ECO:0000256" key="6">
    <source>
        <dbReference type="PIRSR" id="PIRSR615500-1"/>
    </source>
</evidence>
<feature type="active site" description="Charge relay system" evidence="6 7">
    <location>
        <position position="220"/>
    </location>
</feature>
<dbReference type="Pfam" id="PF02225">
    <property type="entry name" value="PA"/>
    <property type="match status" value="1"/>
</dbReference>
<feature type="active site" description="Charge relay system" evidence="6 7">
    <location>
        <position position="559"/>
    </location>
</feature>
<dbReference type="InterPro" id="IPR023828">
    <property type="entry name" value="Peptidase_S8_Ser-AS"/>
</dbReference>
<organism evidence="14 15">
    <name type="scientific">Zostera marina</name>
    <name type="common">Eelgrass</name>
    <dbReference type="NCBI Taxonomy" id="29655"/>
    <lineage>
        <taxon>Eukaryota</taxon>
        <taxon>Viridiplantae</taxon>
        <taxon>Streptophyta</taxon>
        <taxon>Embryophyta</taxon>
        <taxon>Tracheophyta</taxon>
        <taxon>Spermatophyta</taxon>
        <taxon>Magnoliopsida</taxon>
        <taxon>Liliopsida</taxon>
        <taxon>Zosteraceae</taxon>
        <taxon>Zostera</taxon>
    </lineage>
</organism>
<keyword evidence="15" id="KW-1185">Reference proteome</keyword>
<dbReference type="InterPro" id="IPR036852">
    <property type="entry name" value="Peptidase_S8/S53_dom_sf"/>
</dbReference>
<dbReference type="Pfam" id="PF17766">
    <property type="entry name" value="fn3_6"/>
    <property type="match status" value="1"/>
</dbReference>
<evidence type="ECO:0000256" key="3">
    <source>
        <dbReference type="ARBA" id="ARBA00022729"/>
    </source>
</evidence>
<feature type="active site" description="Charge relay system" evidence="6 7">
    <location>
        <position position="150"/>
    </location>
</feature>
<feature type="region of interest" description="Disordered" evidence="8">
    <location>
        <begin position="207"/>
        <end position="229"/>
    </location>
</feature>
<evidence type="ECO:0000313" key="15">
    <source>
        <dbReference type="Proteomes" id="UP000036987"/>
    </source>
</evidence>
<dbReference type="PROSITE" id="PS00138">
    <property type="entry name" value="SUBTILASE_SER"/>
    <property type="match status" value="1"/>
</dbReference>
<dbReference type="Gene3D" id="3.40.50.200">
    <property type="entry name" value="Peptidase S8/S53 domain"/>
    <property type="match status" value="1"/>
</dbReference>
<dbReference type="OMA" id="IDRSFHS"/>
<dbReference type="SUPFAM" id="SSF52743">
    <property type="entry name" value="Subtilisin-like"/>
    <property type="match status" value="1"/>
</dbReference>
<dbReference type="STRING" id="29655.A0A0K9NX60"/>
<dbReference type="Gene3D" id="3.50.30.30">
    <property type="match status" value="1"/>
</dbReference>
<feature type="signal peptide" evidence="9">
    <location>
        <begin position="1"/>
        <end position="27"/>
    </location>
</feature>
<keyword evidence="5 7" id="KW-0720">Serine protease</keyword>
<dbReference type="Gene3D" id="3.30.70.80">
    <property type="entry name" value="Peptidase S8 propeptide/proteinase inhibitor I9"/>
    <property type="match status" value="1"/>
</dbReference>
<evidence type="ECO:0000256" key="2">
    <source>
        <dbReference type="ARBA" id="ARBA00022670"/>
    </source>
</evidence>
<accession>A0A0K9NX60</accession>
<dbReference type="Pfam" id="PF05922">
    <property type="entry name" value="Inhibitor_I9"/>
    <property type="match status" value="1"/>
</dbReference>
<evidence type="ECO:0000256" key="8">
    <source>
        <dbReference type="SAM" id="MobiDB-lite"/>
    </source>
</evidence>
<feature type="compositionally biased region" description="Low complexity" evidence="8">
    <location>
        <begin position="219"/>
        <end position="229"/>
    </location>
</feature>
<dbReference type="InterPro" id="IPR041469">
    <property type="entry name" value="Subtilisin-like_FN3"/>
</dbReference>
<evidence type="ECO:0000256" key="5">
    <source>
        <dbReference type="ARBA" id="ARBA00022825"/>
    </source>
</evidence>
<dbReference type="InterPro" id="IPR010259">
    <property type="entry name" value="S8pro/Inhibitor_I9"/>
</dbReference>
<evidence type="ECO:0000259" key="11">
    <source>
        <dbReference type="Pfam" id="PF02225"/>
    </source>
</evidence>
<evidence type="ECO:0008006" key="16">
    <source>
        <dbReference type="Google" id="ProtNLM"/>
    </source>
</evidence>
<dbReference type="InterPro" id="IPR003137">
    <property type="entry name" value="PA_domain"/>
</dbReference>
<dbReference type="EMBL" id="LFYR01001606">
    <property type="protein sequence ID" value="KMZ60545.1"/>
    <property type="molecule type" value="Genomic_DNA"/>
</dbReference>
<proteinExistence type="inferred from homology"/>
<dbReference type="Pfam" id="PF00082">
    <property type="entry name" value="Peptidase_S8"/>
    <property type="match status" value="1"/>
</dbReference>
<evidence type="ECO:0000256" key="1">
    <source>
        <dbReference type="ARBA" id="ARBA00011073"/>
    </source>
</evidence>
<dbReference type="InterPro" id="IPR000209">
    <property type="entry name" value="Peptidase_S8/S53_dom"/>
</dbReference>
<evidence type="ECO:0000256" key="9">
    <source>
        <dbReference type="SAM" id="SignalP"/>
    </source>
</evidence>
<dbReference type="InterPro" id="IPR037045">
    <property type="entry name" value="S8pro/Inhibitor_I9_sf"/>
</dbReference>
<feature type="domain" description="Subtilisin-like protease fibronectin type-III" evidence="13">
    <location>
        <begin position="688"/>
        <end position="787"/>
    </location>
</feature>
<dbReference type="PROSITE" id="PS51892">
    <property type="entry name" value="SUBTILASE"/>
    <property type="match status" value="1"/>
</dbReference>
<evidence type="ECO:0000259" key="10">
    <source>
        <dbReference type="Pfam" id="PF00082"/>
    </source>
</evidence>
<dbReference type="PANTHER" id="PTHR10795">
    <property type="entry name" value="PROPROTEIN CONVERTASE SUBTILISIN/KEXIN"/>
    <property type="match status" value="1"/>
</dbReference>
<dbReference type="CDD" id="cd02120">
    <property type="entry name" value="PA_subtilisin_like"/>
    <property type="match status" value="1"/>
</dbReference>
<protein>
    <recommendedName>
        <fullName evidence="16">Subtilisin-like serine protease</fullName>
    </recommendedName>
</protein>
<evidence type="ECO:0000256" key="7">
    <source>
        <dbReference type="PROSITE-ProRule" id="PRU01240"/>
    </source>
</evidence>
<dbReference type="CDD" id="cd04852">
    <property type="entry name" value="Peptidases_S8_3"/>
    <property type="match status" value="1"/>
</dbReference>
<dbReference type="InterPro" id="IPR015500">
    <property type="entry name" value="Peptidase_S8_subtilisin-rel"/>
</dbReference>
<feature type="domain" description="Inhibitor I9" evidence="12">
    <location>
        <begin position="34"/>
        <end position="116"/>
    </location>
</feature>
<feature type="chain" id="PRO_5005527434" description="Subtilisin-like serine protease" evidence="9">
    <location>
        <begin position="28"/>
        <end position="790"/>
    </location>
</feature>
<evidence type="ECO:0000259" key="12">
    <source>
        <dbReference type="Pfam" id="PF05922"/>
    </source>
</evidence>
<evidence type="ECO:0000259" key="13">
    <source>
        <dbReference type="Pfam" id="PF17766"/>
    </source>
</evidence>
<dbReference type="OrthoDB" id="10256524at2759"/>